<dbReference type="InterPro" id="IPR000326">
    <property type="entry name" value="PAP2/HPO"/>
</dbReference>
<evidence type="ECO:0000256" key="3">
    <source>
        <dbReference type="ARBA" id="ARBA00022801"/>
    </source>
</evidence>
<reference evidence="11" key="1">
    <citation type="journal article" date="2023" name="Mol. Phylogenet. Evol.">
        <title>Genome-scale phylogeny and comparative genomics of the fungal order Sordariales.</title>
        <authorList>
            <person name="Hensen N."/>
            <person name="Bonometti L."/>
            <person name="Westerberg I."/>
            <person name="Brannstrom I.O."/>
            <person name="Guillou S."/>
            <person name="Cros-Aarteil S."/>
            <person name="Calhoun S."/>
            <person name="Haridas S."/>
            <person name="Kuo A."/>
            <person name="Mondo S."/>
            <person name="Pangilinan J."/>
            <person name="Riley R."/>
            <person name="LaButti K."/>
            <person name="Andreopoulos B."/>
            <person name="Lipzen A."/>
            <person name="Chen C."/>
            <person name="Yan M."/>
            <person name="Daum C."/>
            <person name="Ng V."/>
            <person name="Clum A."/>
            <person name="Steindorff A."/>
            <person name="Ohm R.A."/>
            <person name="Martin F."/>
            <person name="Silar P."/>
            <person name="Natvig D.O."/>
            <person name="Lalanne C."/>
            <person name="Gautier V."/>
            <person name="Ament-Velasquez S.L."/>
            <person name="Kruys A."/>
            <person name="Hutchinson M.I."/>
            <person name="Powell A.J."/>
            <person name="Barry K."/>
            <person name="Miller A.N."/>
            <person name="Grigoriev I.V."/>
            <person name="Debuchy R."/>
            <person name="Gladieux P."/>
            <person name="Hiltunen Thoren M."/>
            <person name="Johannesson H."/>
        </authorList>
    </citation>
    <scope>NUCLEOTIDE SEQUENCE</scope>
    <source>
        <strain evidence="11">CBS 538.74</strain>
    </source>
</reference>
<dbReference type="InterPro" id="IPR036938">
    <property type="entry name" value="PAP2/HPO_sf"/>
</dbReference>
<dbReference type="CDD" id="cd03388">
    <property type="entry name" value="PAP2_SPPase1"/>
    <property type="match status" value="1"/>
</dbReference>
<feature type="compositionally biased region" description="Basic and acidic residues" evidence="8">
    <location>
        <begin position="455"/>
        <end position="465"/>
    </location>
</feature>
<reference evidence="11" key="2">
    <citation type="submission" date="2023-05" db="EMBL/GenBank/DDBJ databases">
        <authorList>
            <consortium name="Lawrence Berkeley National Laboratory"/>
            <person name="Steindorff A."/>
            <person name="Hensen N."/>
            <person name="Bonometti L."/>
            <person name="Westerberg I."/>
            <person name="Brannstrom I.O."/>
            <person name="Guillou S."/>
            <person name="Cros-Aarteil S."/>
            <person name="Calhoun S."/>
            <person name="Haridas S."/>
            <person name="Kuo A."/>
            <person name="Mondo S."/>
            <person name="Pangilinan J."/>
            <person name="Riley R."/>
            <person name="Labutti K."/>
            <person name="Andreopoulos B."/>
            <person name="Lipzen A."/>
            <person name="Chen C."/>
            <person name="Yanf M."/>
            <person name="Daum C."/>
            <person name="Ng V."/>
            <person name="Clum A."/>
            <person name="Ohm R."/>
            <person name="Martin F."/>
            <person name="Silar P."/>
            <person name="Natvig D."/>
            <person name="Lalanne C."/>
            <person name="Gautier V."/>
            <person name="Ament-Velasquez S.L."/>
            <person name="Kruys A."/>
            <person name="Hutchinson M.I."/>
            <person name="Powell A.J."/>
            <person name="Barry K."/>
            <person name="Miller A.N."/>
            <person name="Grigoriev I.V."/>
            <person name="Debuchy R."/>
            <person name="Gladieux P."/>
            <person name="Thoren M.H."/>
            <person name="Johannesson H."/>
        </authorList>
    </citation>
    <scope>NUCLEOTIDE SEQUENCE</scope>
    <source>
        <strain evidence="11">CBS 538.74</strain>
    </source>
</reference>
<protein>
    <submittedName>
        <fullName evidence="11">PAP2 superfamily-domain-containing protein</fullName>
    </submittedName>
</protein>
<evidence type="ECO:0000256" key="7">
    <source>
        <dbReference type="ARBA" id="ARBA00038324"/>
    </source>
</evidence>
<evidence type="ECO:0000256" key="2">
    <source>
        <dbReference type="ARBA" id="ARBA00022692"/>
    </source>
</evidence>
<dbReference type="Pfam" id="PF01569">
    <property type="entry name" value="PAP2"/>
    <property type="match status" value="1"/>
</dbReference>
<organism evidence="11 12">
    <name type="scientific">Chaetomidium leptoderma</name>
    <dbReference type="NCBI Taxonomy" id="669021"/>
    <lineage>
        <taxon>Eukaryota</taxon>
        <taxon>Fungi</taxon>
        <taxon>Dikarya</taxon>
        <taxon>Ascomycota</taxon>
        <taxon>Pezizomycotina</taxon>
        <taxon>Sordariomycetes</taxon>
        <taxon>Sordariomycetidae</taxon>
        <taxon>Sordariales</taxon>
        <taxon>Chaetomiaceae</taxon>
        <taxon>Chaetomidium</taxon>
    </lineage>
</organism>
<proteinExistence type="inferred from homology"/>
<evidence type="ECO:0000259" key="10">
    <source>
        <dbReference type="SMART" id="SM00014"/>
    </source>
</evidence>
<dbReference type="PANTHER" id="PTHR14969">
    <property type="entry name" value="SPHINGOSINE-1-PHOSPHATE PHOSPHOHYDROLASE"/>
    <property type="match status" value="1"/>
</dbReference>
<dbReference type="Proteomes" id="UP001302745">
    <property type="component" value="Unassembled WGS sequence"/>
</dbReference>
<dbReference type="SUPFAM" id="SSF48317">
    <property type="entry name" value="Acid phosphatase/Vanadium-dependent haloperoxidase"/>
    <property type="match status" value="1"/>
</dbReference>
<evidence type="ECO:0000313" key="11">
    <source>
        <dbReference type="EMBL" id="KAK4150298.1"/>
    </source>
</evidence>
<feature type="compositionally biased region" description="Gly residues" evidence="8">
    <location>
        <begin position="436"/>
        <end position="449"/>
    </location>
</feature>
<evidence type="ECO:0000256" key="9">
    <source>
        <dbReference type="SAM" id="Phobius"/>
    </source>
</evidence>
<evidence type="ECO:0000313" key="12">
    <source>
        <dbReference type="Proteomes" id="UP001302745"/>
    </source>
</evidence>
<accession>A0AAN6VF25</accession>
<dbReference type="SMART" id="SM00014">
    <property type="entry name" value="acidPPc"/>
    <property type="match status" value="1"/>
</dbReference>
<feature type="transmembrane region" description="Helical" evidence="9">
    <location>
        <begin position="543"/>
        <end position="568"/>
    </location>
</feature>
<name>A0AAN6VF25_9PEZI</name>
<feature type="transmembrane region" description="Helical" evidence="9">
    <location>
        <begin position="242"/>
        <end position="263"/>
    </location>
</feature>
<feature type="transmembrane region" description="Helical" evidence="9">
    <location>
        <begin position="318"/>
        <end position="337"/>
    </location>
</feature>
<sequence length="575" mass="62420">MNPPDCGCGSGPGLPDAPPAPTVVDSKAQDGVVDAGLRSLHHYKRALPKWRYDLRQNLLPIVRWETPYLAAFQSMMRTPALDSYFAITANLGTHTFFMVGLPILFWCGFREFGKGLVHILALGVFFTGFIKDMCSLPRPLSPPLQRITMSGSAALEYGFPSTHSANAVSVAVYAILMLHRDTNTFSPTTTLTLEALSYFYALSIIIGRLYCGMHGFVDVIIGSLMGAAISLIEFHHAPRLEAWLYSSAYLAPLTIALVIIVLVRVHPEPADDCPCFDDSVAFAGVMIGVEGGTWRFARHSRFAPIYNGPHATFDLAALGWKLAAARLVFGVAMIFAWREVMKPALLRFLPHLYRVIETRGLSLPRRFFVPASEYKDVPLHVRDDTVLPNVSDLPRMVRSFRGPGRGRSVSIGPQSAADAYETLAYRERRRRESLGSDGGGGPAVAGSGGGVREKAAAAAAADDRGQCSQASGVQSGGGRLAEFEKMMGTGRVVASPTSDALTADGVRGVDLYLGQEDELGEREVFSKLVKPRVRYDVEVVTKLVVYTGIAWLAVDGILLAFEAVGLGVEHLSSRR</sequence>
<feature type="region of interest" description="Disordered" evidence="8">
    <location>
        <begin position="1"/>
        <end position="24"/>
    </location>
</feature>
<gene>
    <name evidence="11" type="ORF">C8A00DRAFT_37106</name>
</gene>
<feature type="region of interest" description="Disordered" evidence="8">
    <location>
        <begin position="430"/>
        <end position="449"/>
    </location>
</feature>
<feature type="region of interest" description="Disordered" evidence="8">
    <location>
        <begin position="455"/>
        <end position="476"/>
    </location>
</feature>
<dbReference type="AlphaFoldDB" id="A0AAN6VF25"/>
<keyword evidence="2 9" id="KW-0812">Transmembrane</keyword>
<evidence type="ECO:0000256" key="1">
    <source>
        <dbReference type="ARBA" id="ARBA00004477"/>
    </source>
</evidence>
<feature type="transmembrane region" description="Helical" evidence="9">
    <location>
        <begin position="84"/>
        <end position="105"/>
    </location>
</feature>
<dbReference type="Gene3D" id="1.20.144.10">
    <property type="entry name" value="Phosphatidic acid phosphatase type 2/haloperoxidase"/>
    <property type="match status" value="1"/>
</dbReference>
<comment type="similarity">
    <text evidence="7">Belongs to the type 2 lipid phosphate phosphatase family.</text>
</comment>
<feature type="transmembrane region" description="Helical" evidence="9">
    <location>
        <begin position="157"/>
        <end position="178"/>
    </location>
</feature>
<keyword evidence="6 9" id="KW-0472">Membrane</keyword>
<feature type="domain" description="Phosphatidic acid phosphatase type 2/haloperoxidase" evidence="10">
    <location>
        <begin position="114"/>
        <end position="234"/>
    </location>
</feature>
<keyword evidence="4" id="KW-0256">Endoplasmic reticulum</keyword>
<keyword evidence="3" id="KW-0378">Hydrolase</keyword>
<dbReference type="EMBL" id="MU857082">
    <property type="protein sequence ID" value="KAK4150298.1"/>
    <property type="molecule type" value="Genomic_DNA"/>
</dbReference>
<keyword evidence="5 9" id="KW-1133">Transmembrane helix</keyword>
<keyword evidence="12" id="KW-1185">Reference proteome</keyword>
<dbReference type="PANTHER" id="PTHR14969:SF28">
    <property type="entry name" value="DIHYDROSPHINGOSINE 1-PHOSPHATE PHOSPHATASE LCB3-RELATED"/>
    <property type="match status" value="1"/>
</dbReference>
<evidence type="ECO:0000256" key="6">
    <source>
        <dbReference type="ARBA" id="ARBA00023136"/>
    </source>
</evidence>
<evidence type="ECO:0000256" key="8">
    <source>
        <dbReference type="SAM" id="MobiDB-lite"/>
    </source>
</evidence>
<evidence type="ECO:0000256" key="4">
    <source>
        <dbReference type="ARBA" id="ARBA00022824"/>
    </source>
</evidence>
<evidence type="ECO:0000256" key="5">
    <source>
        <dbReference type="ARBA" id="ARBA00022989"/>
    </source>
</evidence>
<comment type="caution">
    <text evidence="11">The sequence shown here is derived from an EMBL/GenBank/DDBJ whole genome shotgun (WGS) entry which is preliminary data.</text>
</comment>
<comment type="subcellular location">
    <subcellularLocation>
        <location evidence="1">Endoplasmic reticulum membrane</location>
        <topology evidence="1">Multi-pass membrane protein</topology>
    </subcellularLocation>
</comment>
<feature type="transmembrane region" description="Helical" evidence="9">
    <location>
        <begin position="117"/>
        <end position="136"/>
    </location>
</feature>
<dbReference type="GO" id="GO:0005789">
    <property type="term" value="C:endoplasmic reticulum membrane"/>
    <property type="evidence" value="ECO:0007669"/>
    <property type="project" value="UniProtKB-SubCell"/>
</dbReference>
<dbReference type="GO" id="GO:0042392">
    <property type="term" value="F:sphingosine-1-phosphate phosphatase activity"/>
    <property type="evidence" value="ECO:0007669"/>
    <property type="project" value="TreeGrafter"/>
</dbReference>